<proteinExistence type="predicted"/>
<dbReference type="Proteomes" id="UP001189429">
    <property type="component" value="Unassembled WGS sequence"/>
</dbReference>
<evidence type="ECO:0000256" key="1">
    <source>
        <dbReference type="SAM" id="MobiDB-lite"/>
    </source>
</evidence>
<protein>
    <submittedName>
        <fullName evidence="2">Uncharacterized protein</fullName>
    </submittedName>
</protein>
<sequence>MSEATAAPAGCQGGAAEACGAACSGAAALRRITGLLAGARRADAQGEYRQAFDQYAEALRVQRSLASAPLGSIGKSLRAVAVRVEGRLQQLRQLLEGDTRVDASSCSSGSRGSAAPAAAGGAGGSWAAARELQLLGTGAGSPRPSGVGQPPAAPRPATGVSLPTSETGRPEERPPPSARGRPRPATRDGGRPTTRDGVALPLPLEGGRRQSPPAESAPRPATRSEARSATASHQQLFGLDGMRPSTREERRLQQMIEGEPRRARPGSPRRESKGESKGAAARPGTRDGARSPARSRPEQRRGAHDVAVRQVKVGRNRAPRLPADVEPSVSPSTPRRGASGSPSLAGTGRWRTASVGAAGDESVDLLE</sequence>
<comment type="caution">
    <text evidence="2">The sequence shown here is derived from an EMBL/GenBank/DDBJ whole genome shotgun (WGS) entry which is preliminary data.</text>
</comment>
<name>A0ABN9T461_9DINO</name>
<gene>
    <name evidence="2" type="ORF">PCOR1329_LOCUS35397</name>
</gene>
<reference evidence="2" key="1">
    <citation type="submission" date="2023-10" db="EMBL/GenBank/DDBJ databases">
        <authorList>
            <person name="Chen Y."/>
            <person name="Shah S."/>
            <person name="Dougan E. K."/>
            <person name="Thang M."/>
            <person name="Chan C."/>
        </authorList>
    </citation>
    <scope>NUCLEOTIDE SEQUENCE [LARGE SCALE GENOMIC DNA]</scope>
</reference>
<feature type="compositionally biased region" description="Basic and acidic residues" evidence="1">
    <location>
        <begin position="185"/>
        <end position="194"/>
    </location>
</feature>
<feature type="compositionally biased region" description="Basic and acidic residues" evidence="1">
    <location>
        <begin position="245"/>
        <end position="276"/>
    </location>
</feature>
<feature type="region of interest" description="Disordered" evidence="1">
    <location>
        <begin position="98"/>
        <end position="122"/>
    </location>
</feature>
<dbReference type="EMBL" id="CAUYUJ010014325">
    <property type="protein sequence ID" value="CAK0839798.1"/>
    <property type="molecule type" value="Genomic_DNA"/>
</dbReference>
<accession>A0ABN9T461</accession>
<keyword evidence="3" id="KW-1185">Reference proteome</keyword>
<feature type="compositionally biased region" description="Low complexity" evidence="1">
    <location>
        <begin position="103"/>
        <end position="122"/>
    </location>
</feature>
<feature type="compositionally biased region" description="Low complexity" evidence="1">
    <location>
        <begin position="216"/>
        <end position="232"/>
    </location>
</feature>
<organism evidence="2 3">
    <name type="scientific">Prorocentrum cordatum</name>
    <dbReference type="NCBI Taxonomy" id="2364126"/>
    <lineage>
        <taxon>Eukaryota</taxon>
        <taxon>Sar</taxon>
        <taxon>Alveolata</taxon>
        <taxon>Dinophyceae</taxon>
        <taxon>Prorocentrales</taxon>
        <taxon>Prorocentraceae</taxon>
        <taxon>Prorocentrum</taxon>
    </lineage>
</organism>
<evidence type="ECO:0000313" key="2">
    <source>
        <dbReference type="EMBL" id="CAK0839798.1"/>
    </source>
</evidence>
<feature type="region of interest" description="Disordered" evidence="1">
    <location>
        <begin position="136"/>
        <end position="367"/>
    </location>
</feature>
<evidence type="ECO:0000313" key="3">
    <source>
        <dbReference type="Proteomes" id="UP001189429"/>
    </source>
</evidence>
<feature type="compositionally biased region" description="Basic and acidic residues" evidence="1">
    <location>
        <begin position="284"/>
        <end position="307"/>
    </location>
</feature>